<dbReference type="Proteomes" id="UP000051074">
    <property type="component" value="Unassembled WGS sequence"/>
</dbReference>
<dbReference type="Gene3D" id="3.40.640.10">
    <property type="entry name" value="Type I PLP-dependent aspartate aminotransferase-like (Major domain)"/>
    <property type="match status" value="1"/>
</dbReference>
<evidence type="ECO:0000313" key="8">
    <source>
        <dbReference type="EMBL" id="KRL01051.1"/>
    </source>
</evidence>
<dbReference type="PANTHER" id="PTHR43586">
    <property type="entry name" value="CYSTEINE DESULFURASE"/>
    <property type="match status" value="1"/>
</dbReference>
<feature type="domain" description="Aminotransferase class V" evidence="7">
    <location>
        <begin position="7"/>
        <end position="374"/>
    </location>
</feature>
<dbReference type="GO" id="GO:0006534">
    <property type="term" value="P:cysteine metabolic process"/>
    <property type="evidence" value="ECO:0007669"/>
    <property type="project" value="InterPro"/>
</dbReference>
<dbReference type="InterPro" id="IPR000192">
    <property type="entry name" value="Aminotrans_V_dom"/>
</dbReference>
<comment type="similarity">
    <text evidence="2">Belongs to the class-V pyridoxal-phosphate-dependent aminotransferase family. Csd subfamily.</text>
</comment>
<dbReference type="CDD" id="cd06453">
    <property type="entry name" value="SufS_like"/>
    <property type="match status" value="1"/>
</dbReference>
<dbReference type="InterPro" id="IPR015421">
    <property type="entry name" value="PyrdxlP-dep_Trfase_major"/>
</dbReference>
<evidence type="ECO:0000256" key="3">
    <source>
        <dbReference type="ARBA" id="ARBA00012239"/>
    </source>
</evidence>
<comment type="cofactor">
    <cofactor evidence="1">
        <name>pyridoxal 5'-phosphate</name>
        <dbReference type="ChEBI" id="CHEBI:597326"/>
    </cofactor>
</comment>
<keyword evidence="5" id="KW-0663">Pyridoxal phosphate</keyword>
<dbReference type="InterPro" id="IPR010970">
    <property type="entry name" value="Cys_dSase_SufS"/>
</dbReference>
<dbReference type="GO" id="GO:0031071">
    <property type="term" value="F:cysteine desulfurase activity"/>
    <property type="evidence" value="ECO:0007669"/>
    <property type="project" value="UniProtKB-EC"/>
</dbReference>
<evidence type="ECO:0000256" key="4">
    <source>
        <dbReference type="ARBA" id="ARBA00022679"/>
    </source>
</evidence>
<evidence type="ECO:0000256" key="2">
    <source>
        <dbReference type="ARBA" id="ARBA00010447"/>
    </source>
</evidence>
<protein>
    <recommendedName>
        <fullName evidence="3">cysteine desulfurase</fullName>
        <ecNumber evidence="3">2.8.1.7</ecNumber>
    </recommendedName>
</protein>
<evidence type="ECO:0000313" key="9">
    <source>
        <dbReference type="Proteomes" id="UP000051074"/>
    </source>
</evidence>
<dbReference type="eggNOG" id="COG0520">
    <property type="taxonomic scope" value="Bacteria"/>
</dbReference>
<dbReference type="PATRIC" id="fig|1293597.4.peg.1108"/>
<proteinExistence type="inferred from homology"/>
<organism evidence="8 9">
    <name type="scientific">Lactobacillus equicursoris DSM 19284 = JCM 14600 = CIP 110162</name>
    <dbReference type="NCBI Taxonomy" id="1293597"/>
    <lineage>
        <taxon>Bacteria</taxon>
        <taxon>Bacillati</taxon>
        <taxon>Bacillota</taxon>
        <taxon>Bacilli</taxon>
        <taxon>Lactobacillales</taxon>
        <taxon>Lactobacillaceae</taxon>
        <taxon>Lactobacillus</taxon>
    </lineage>
</organism>
<dbReference type="GO" id="GO:0030170">
    <property type="term" value="F:pyridoxal phosphate binding"/>
    <property type="evidence" value="ECO:0007669"/>
    <property type="project" value="InterPro"/>
</dbReference>
<evidence type="ECO:0000256" key="1">
    <source>
        <dbReference type="ARBA" id="ARBA00001933"/>
    </source>
</evidence>
<dbReference type="Pfam" id="PF00266">
    <property type="entry name" value="Aminotran_5"/>
    <property type="match status" value="1"/>
</dbReference>
<dbReference type="InterPro" id="IPR015422">
    <property type="entry name" value="PyrdxlP-dep_Trfase_small"/>
</dbReference>
<dbReference type="EC" id="2.8.1.7" evidence="3"/>
<evidence type="ECO:0000256" key="6">
    <source>
        <dbReference type="ARBA" id="ARBA00050776"/>
    </source>
</evidence>
<name>A0A0R1MA34_9LACO</name>
<keyword evidence="4" id="KW-0808">Transferase</keyword>
<dbReference type="NCBIfam" id="TIGR01979">
    <property type="entry name" value="sufS"/>
    <property type="match status" value="1"/>
</dbReference>
<sequence>MNGQPLVYLDNAATSQKPQVVIDAIAAFYQKDNANIYRGTYELSQRTTDLYEGAREQVAKFIGADRSEIVLTAGATASLNLAAFGYGLPVLRPGDEIAVTAADHHSNLVSWQEAAKMTGAKLVYLPLDLGGKVDVERVKKEQIIGKKTKILAIAQVTNVLGTNQPIAELINLVHQAGGVAVIDGAQAAGHLPVDVKKLDADFYAFSGHKMLSQTGIGVLYGKKKLLEATRPLFFGGEMIEEVGLTSATYKKAPYKFEAGSQNVSGAISLGSAIDYLTEIGLDKIAAREAELGKAAAAGLRAIPGVRVYGQGGGIVSFNLAGIHPHDLATALDTQGIAVRAGQHCAQPMMNFLQVPGTVRASFAFYNNEEDVSALITGVKEAKEFFHGLR</sequence>
<dbReference type="PANTHER" id="PTHR43586:SF8">
    <property type="entry name" value="CYSTEINE DESULFURASE 1, CHLOROPLASTIC"/>
    <property type="match status" value="1"/>
</dbReference>
<comment type="caution">
    <text evidence="8">The sequence shown here is derived from an EMBL/GenBank/DDBJ whole genome shotgun (WGS) entry which is preliminary data.</text>
</comment>
<dbReference type="EMBL" id="AZDU01000030">
    <property type="protein sequence ID" value="KRL01051.1"/>
    <property type="molecule type" value="Genomic_DNA"/>
</dbReference>
<keyword evidence="9" id="KW-1185">Reference proteome</keyword>
<reference evidence="8 9" key="1">
    <citation type="journal article" date="2015" name="Genome Announc.">
        <title>Expanding the biotechnology potential of lactobacilli through comparative genomics of 213 strains and associated genera.</title>
        <authorList>
            <person name="Sun Z."/>
            <person name="Harris H.M."/>
            <person name="McCann A."/>
            <person name="Guo C."/>
            <person name="Argimon S."/>
            <person name="Zhang W."/>
            <person name="Yang X."/>
            <person name="Jeffery I.B."/>
            <person name="Cooney J.C."/>
            <person name="Kagawa T.F."/>
            <person name="Liu W."/>
            <person name="Song Y."/>
            <person name="Salvetti E."/>
            <person name="Wrobel A."/>
            <person name="Rasinkangas P."/>
            <person name="Parkhill J."/>
            <person name="Rea M.C."/>
            <person name="O'Sullivan O."/>
            <person name="Ritari J."/>
            <person name="Douillard F.P."/>
            <person name="Paul Ross R."/>
            <person name="Yang R."/>
            <person name="Briner A.E."/>
            <person name="Felis G.E."/>
            <person name="de Vos W.M."/>
            <person name="Barrangou R."/>
            <person name="Klaenhammer T.R."/>
            <person name="Caufield P.W."/>
            <person name="Cui Y."/>
            <person name="Zhang H."/>
            <person name="O'Toole P.W."/>
        </authorList>
    </citation>
    <scope>NUCLEOTIDE SEQUENCE [LARGE SCALE GENOMIC DNA]</scope>
    <source>
        <strain evidence="8 9">DSM 19284</strain>
    </source>
</reference>
<dbReference type="SUPFAM" id="SSF53383">
    <property type="entry name" value="PLP-dependent transferases"/>
    <property type="match status" value="1"/>
</dbReference>
<dbReference type="AlphaFoldDB" id="A0A0R1MA34"/>
<dbReference type="InterPro" id="IPR015424">
    <property type="entry name" value="PyrdxlP-dep_Trfase"/>
</dbReference>
<dbReference type="STRING" id="1293597.FC20_GL001034"/>
<evidence type="ECO:0000256" key="5">
    <source>
        <dbReference type="ARBA" id="ARBA00022898"/>
    </source>
</evidence>
<comment type="catalytic activity">
    <reaction evidence="6">
        <text>(sulfur carrier)-H + L-cysteine = (sulfur carrier)-SH + L-alanine</text>
        <dbReference type="Rhea" id="RHEA:43892"/>
        <dbReference type="Rhea" id="RHEA-COMP:14737"/>
        <dbReference type="Rhea" id="RHEA-COMP:14739"/>
        <dbReference type="ChEBI" id="CHEBI:29917"/>
        <dbReference type="ChEBI" id="CHEBI:35235"/>
        <dbReference type="ChEBI" id="CHEBI:57972"/>
        <dbReference type="ChEBI" id="CHEBI:64428"/>
        <dbReference type="EC" id="2.8.1.7"/>
    </reaction>
</comment>
<dbReference type="Gene3D" id="3.90.1150.10">
    <property type="entry name" value="Aspartate Aminotransferase, domain 1"/>
    <property type="match status" value="1"/>
</dbReference>
<gene>
    <name evidence="8" type="ORF">FC20_GL001034</name>
</gene>
<evidence type="ECO:0000259" key="7">
    <source>
        <dbReference type="Pfam" id="PF00266"/>
    </source>
</evidence>
<accession>A0A0R1MA34</accession>